<dbReference type="InterPro" id="IPR000608">
    <property type="entry name" value="UBC"/>
</dbReference>
<feature type="compositionally biased region" description="Polar residues" evidence="1">
    <location>
        <begin position="186"/>
        <end position="197"/>
    </location>
</feature>
<dbReference type="InParanoid" id="A0A1B6QNP1"/>
<dbReference type="PANTHER" id="PTHR24067">
    <property type="entry name" value="UBIQUITIN-CONJUGATING ENZYME E2"/>
    <property type="match status" value="1"/>
</dbReference>
<feature type="transmembrane region" description="Helical" evidence="2">
    <location>
        <begin position="279"/>
        <end position="296"/>
    </location>
</feature>
<dbReference type="EMBL" id="CM000760">
    <property type="protein sequence ID" value="KXG39527.1"/>
    <property type="molecule type" value="Genomic_DNA"/>
</dbReference>
<dbReference type="GO" id="GO:0006511">
    <property type="term" value="P:ubiquitin-dependent protein catabolic process"/>
    <property type="evidence" value="ECO:0000318"/>
    <property type="project" value="GO_Central"/>
</dbReference>
<evidence type="ECO:0000256" key="2">
    <source>
        <dbReference type="SAM" id="Phobius"/>
    </source>
</evidence>
<dbReference type="eggNOG" id="KOG0428">
    <property type="taxonomic scope" value="Eukaryota"/>
</dbReference>
<dbReference type="GO" id="GO:0000209">
    <property type="term" value="P:protein polyubiquitination"/>
    <property type="evidence" value="ECO:0000318"/>
    <property type="project" value="GO_Central"/>
</dbReference>
<dbReference type="FunFam" id="3.10.110.10:FF:000056">
    <property type="entry name" value="ubiquitin-conjugating enzyme E2 32"/>
    <property type="match status" value="1"/>
</dbReference>
<keyword evidence="2" id="KW-0812">Transmembrane</keyword>
<reference evidence="5" key="2">
    <citation type="journal article" date="2018" name="Plant J.">
        <title>The Sorghum bicolor reference genome: improved assembly, gene annotations, a transcriptome atlas, and signatures of genome organization.</title>
        <authorList>
            <person name="McCormick R.F."/>
            <person name="Truong S.K."/>
            <person name="Sreedasyam A."/>
            <person name="Jenkins J."/>
            <person name="Shu S."/>
            <person name="Sims D."/>
            <person name="Kennedy M."/>
            <person name="Amirebrahimi M."/>
            <person name="Weers B.D."/>
            <person name="McKinley B."/>
            <person name="Mattison A."/>
            <person name="Morishige D.T."/>
            <person name="Grimwood J."/>
            <person name="Schmutz J."/>
            <person name="Mullet J.E."/>
        </authorList>
    </citation>
    <scope>NUCLEOTIDE SEQUENCE [LARGE SCALE GENOMIC DNA]</scope>
    <source>
        <strain evidence="5">cv. BTx623</strain>
    </source>
</reference>
<protein>
    <recommendedName>
        <fullName evidence="3">UBC core domain-containing protein</fullName>
    </recommendedName>
</protein>
<dbReference type="InterPro" id="IPR016135">
    <property type="entry name" value="UBQ-conjugating_enzyme/RWD"/>
</dbReference>
<name>A0A1B6QNP1_SORBI</name>
<dbReference type="Gramene" id="KXG39527">
    <property type="protein sequence ID" value="KXG39527"/>
    <property type="gene ID" value="SORBI_3001G395400"/>
</dbReference>
<dbReference type="SMART" id="SM00212">
    <property type="entry name" value="UBCc"/>
    <property type="match status" value="1"/>
</dbReference>
<keyword evidence="2" id="KW-0472">Membrane</keyword>
<dbReference type="STRING" id="4558.A0A1B6QNP1"/>
<dbReference type="GO" id="GO:0061631">
    <property type="term" value="F:ubiquitin conjugating enzyme activity"/>
    <property type="evidence" value="ECO:0000318"/>
    <property type="project" value="GO_Central"/>
</dbReference>
<dbReference type="PROSITE" id="PS50127">
    <property type="entry name" value="UBC_2"/>
    <property type="match status" value="1"/>
</dbReference>
<sequence>MAATAKYNRSNPAVKRILQEVKEMQSNPSPDFMALPLEEDIFEWQFAILGPRDSEFEGGIYHGRIQLPSDYPFKPPSFMLLTPSGRFEIQKKICLSISNYHPEHWQPSWSVRTALVALIAFMPTNPGGALGSLDYKKEDRRALAIKSREAPPKFGSSERQKLIDEIHEQMLSKAPPVPQALPNVPNEESNQLPTPNASGEHADKVDEGDNTSGSMSGSLSGLPVPESESGVAENTGEASAVEVANHHVPEASHRENIPTVPSSLQNPAVAIQKPKHDRLLTLAAFGLTLAIMALVIKKFLKINGLGGFIEGKF</sequence>
<evidence type="ECO:0000259" key="3">
    <source>
        <dbReference type="PROSITE" id="PS50127"/>
    </source>
</evidence>
<organism evidence="4 5">
    <name type="scientific">Sorghum bicolor</name>
    <name type="common">Sorghum</name>
    <name type="synonym">Sorghum vulgare</name>
    <dbReference type="NCBI Taxonomy" id="4558"/>
    <lineage>
        <taxon>Eukaryota</taxon>
        <taxon>Viridiplantae</taxon>
        <taxon>Streptophyta</taxon>
        <taxon>Embryophyta</taxon>
        <taxon>Tracheophyta</taxon>
        <taxon>Spermatophyta</taxon>
        <taxon>Magnoliopsida</taxon>
        <taxon>Liliopsida</taxon>
        <taxon>Poales</taxon>
        <taxon>Poaceae</taxon>
        <taxon>PACMAD clade</taxon>
        <taxon>Panicoideae</taxon>
        <taxon>Andropogonodae</taxon>
        <taxon>Andropogoneae</taxon>
        <taxon>Sorghinae</taxon>
        <taxon>Sorghum</taxon>
    </lineage>
</organism>
<dbReference type="SUPFAM" id="SSF54495">
    <property type="entry name" value="UBC-like"/>
    <property type="match status" value="1"/>
</dbReference>
<reference evidence="4 5" key="1">
    <citation type="journal article" date="2009" name="Nature">
        <title>The Sorghum bicolor genome and the diversification of grasses.</title>
        <authorList>
            <person name="Paterson A.H."/>
            <person name="Bowers J.E."/>
            <person name="Bruggmann R."/>
            <person name="Dubchak I."/>
            <person name="Grimwood J."/>
            <person name="Gundlach H."/>
            <person name="Haberer G."/>
            <person name="Hellsten U."/>
            <person name="Mitros T."/>
            <person name="Poliakov A."/>
            <person name="Schmutz J."/>
            <person name="Spannagl M."/>
            <person name="Tang H."/>
            <person name="Wang X."/>
            <person name="Wicker T."/>
            <person name="Bharti A.K."/>
            <person name="Chapman J."/>
            <person name="Feltus F.A."/>
            <person name="Gowik U."/>
            <person name="Grigoriev I.V."/>
            <person name="Lyons E."/>
            <person name="Maher C.A."/>
            <person name="Martis M."/>
            <person name="Narechania A."/>
            <person name="Otillar R.P."/>
            <person name="Penning B.W."/>
            <person name="Salamov A.A."/>
            <person name="Wang Y."/>
            <person name="Zhang L."/>
            <person name="Carpita N.C."/>
            <person name="Freeling M."/>
            <person name="Gingle A.R."/>
            <person name="Hash C.T."/>
            <person name="Keller B."/>
            <person name="Klein P."/>
            <person name="Kresovich S."/>
            <person name="McCann M.C."/>
            <person name="Ming R."/>
            <person name="Peterson D.G."/>
            <person name="Mehboob-ur-Rahman"/>
            <person name="Ware D."/>
            <person name="Westhoff P."/>
            <person name="Mayer K.F."/>
            <person name="Messing J."/>
            <person name="Rokhsar D.S."/>
        </authorList>
    </citation>
    <scope>NUCLEOTIDE SEQUENCE [LARGE SCALE GENOMIC DNA]</scope>
    <source>
        <strain evidence="5">cv. BTx623</strain>
    </source>
</reference>
<gene>
    <name evidence="4" type="ORF">SORBI_3001G395400</name>
</gene>
<dbReference type="OrthoDB" id="1158011at2759"/>
<keyword evidence="5" id="KW-1185">Reference proteome</keyword>
<dbReference type="CDD" id="cd23799">
    <property type="entry name" value="UBCc_UBE2J"/>
    <property type="match status" value="1"/>
</dbReference>
<dbReference type="Proteomes" id="UP000000768">
    <property type="component" value="Chromosome 1"/>
</dbReference>
<dbReference type="InterPro" id="IPR050113">
    <property type="entry name" value="Ub_conjugating_enzyme"/>
</dbReference>
<dbReference type="Gene3D" id="3.10.110.10">
    <property type="entry name" value="Ubiquitin Conjugating Enzyme"/>
    <property type="match status" value="1"/>
</dbReference>
<proteinExistence type="predicted"/>
<evidence type="ECO:0000313" key="4">
    <source>
        <dbReference type="EMBL" id="KXG39527.1"/>
    </source>
</evidence>
<dbReference type="AlphaFoldDB" id="A0A1B6QNP1"/>
<feature type="region of interest" description="Disordered" evidence="1">
    <location>
        <begin position="175"/>
        <end position="239"/>
    </location>
</feature>
<feature type="compositionally biased region" description="Low complexity" evidence="1">
    <location>
        <begin position="212"/>
        <end position="222"/>
    </location>
</feature>
<dbReference type="FunCoup" id="A0A1B6QNP1">
    <property type="interactions" value="693"/>
</dbReference>
<dbReference type="ExpressionAtlas" id="A0A1B6QNP1">
    <property type="expression patterns" value="baseline and differential"/>
</dbReference>
<evidence type="ECO:0000313" key="5">
    <source>
        <dbReference type="Proteomes" id="UP000000768"/>
    </source>
</evidence>
<accession>A0A1B6QNP1</accession>
<dbReference type="Pfam" id="PF00179">
    <property type="entry name" value="UQ_con"/>
    <property type="match status" value="1"/>
</dbReference>
<dbReference type="GO" id="GO:0005634">
    <property type="term" value="C:nucleus"/>
    <property type="evidence" value="ECO:0000318"/>
    <property type="project" value="GO_Central"/>
</dbReference>
<evidence type="ECO:0000256" key="1">
    <source>
        <dbReference type="SAM" id="MobiDB-lite"/>
    </source>
</evidence>
<feature type="domain" description="UBC core" evidence="3">
    <location>
        <begin position="12"/>
        <end position="167"/>
    </location>
</feature>
<keyword evidence="2" id="KW-1133">Transmembrane helix</keyword>